<proteinExistence type="inferred from homology"/>
<keyword evidence="4" id="KW-0687">Ribonucleoprotein</keyword>
<dbReference type="GO" id="GO:0006412">
    <property type="term" value="P:translation"/>
    <property type="evidence" value="ECO:0007669"/>
    <property type="project" value="InterPro"/>
</dbReference>
<name>A0AAD3DWL6_9CHLO</name>
<dbReference type="PANTHER" id="PTHR35108">
    <property type="entry name" value="30S RIBOSOMAL PROTEIN 3, CHLOROPLASTIC"/>
    <property type="match status" value="1"/>
</dbReference>
<comment type="similarity">
    <text evidence="1">Belongs to the chloroplast-specific ribosomal protein cS23 family.</text>
</comment>
<evidence type="ECO:0000313" key="6">
    <source>
        <dbReference type="EMBL" id="GFR49440.1"/>
    </source>
</evidence>
<keyword evidence="3" id="KW-0689">Ribosomal protein</keyword>
<evidence type="ECO:0000313" key="7">
    <source>
        <dbReference type="Proteomes" id="UP001054857"/>
    </source>
</evidence>
<evidence type="ECO:0000256" key="4">
    <source>
        <dbReference type="ARBA" id="ARBA00023274"/>
    </source>
</evidence>
<dbReference type="Gene3D" id="3.30.390.140">
    <property type="match status" value="1"/>
</dbReference>
<comment type="caution">
    <text evidence="6">The sequence shown here is derived from an EMBL/GenBank/DDBJ whole genome shotgun (WGS) entry which is preliminary data.</text>
</comment>
<evidence type="ECO:0000256" key="3">
    <source>
        <dbReference type="ARBA" id="ARBA00022980"/>
    </source>
</evidence>
<reference evidence="6 7" key="1">
    <citation type="journal article" date="2021" name="Sci. Rep.">
        <title>Genome sequencing of the multicellular alga Astrephomene provides insights into convergent evolution of germ-soma differentiation.</title>
        <authorList>
            <person name="Yamashita S."/>
            <person name="Yamamoto K."/>
            <person name="Matsuzaki R."/>
            <person name="Suzuki S."/>
            <person name="Yamaguchi H."/>
            <person name="Hirooka S."/>
            <person name="Minakuchi Y."/>
            <person name="Miyagishima S."/>
            <person name="Kawachi M."/>
            <person name="Toyoda A."/>
            <person name="Nozaki H."/>
        </authorList>
    </citation>
    <scope>NUCLEOTIDE SEQUENCE [LARGE SCALE GENOMIC DNA]</scope>
    <source>
        <strain evidence="6 7">NIES-4017</strain>
    </source>
</reference>
<keyword evidence="7" id="KW-1185">Reference proteome</keyword>
<dbReference type="GO" id="GO:0003735">
    <property type="term" value="F:structural constituent of ribosome"/>
    <property type="evidence" value="ECO:0007669"/>
    <property type="project" value="InterPro"/>
</dbReference>
<accession>A0AAD3DWL6</accession>
<dbReference type="InterPro" id="IPR038447">
    <property type="entry name" value="PSRP-3/Ycf65_sf"/>
</dbReference>
<protein>
    <recommendedName>
        <fullName evidence="5">30S ribosomal protein 3, chloroplastic</fullName>
    </recommendedName>
</protein>
<dbReference type="EMBL" id="BMAR01000030">
    <property type="protein sequence ID" value="GFR49440.1"/>
    <property type="molecule type" value="Genomic_DNA"/>
</dbReference>
<organism evidence="6 7">
    <name type="scientific">Astrephomene gubernaculifera</name>
    <dbReference type="NCBI Taxonomy" id="47775"/>
    <lineage>
        <taxon>Eukaryota</taxon>
        <taxon>Viridiplantae</taxon>
        <taxon>Chlorophyta</taxon>
        <taxon>core chlorophytes</taxon>
        <taxon>Chlorophyceae</taxon>
        <taxon>CS clade</taxon>
        <taxon>Chlamydomonadales</taxon>
        <taxon>Astrephomenaceae</taxon>
        <taxon>Astrephomene</taxon>
    </lineage>
</organism>
<dbReference type="GO" id="GO:1990904">
    <property type="term" value="C:ribonucleoprotein complex"/>
    <property type="evidence" value="ECO:0007669"/>
    <property type="project" value="UniProtKB-KW"/>
</dbReference>
<gene>
    <name evidence="6" type="ORF">Agub_g11498</name>
</gene>
<dbReference type="AlphaFoldDB" id="A0AAD3DWL6"/>
<evidence type="ECO:0000256" key="1">
    <source>
        <dbReference type="ARBA" id="ARBA00008561"/>
    </source>
</evidence>
<comment type="subunit">
    <text evidence="2">Part of the 30S ribosomal subunit.</text>
</comment>
<dbReference type="Proteomes" id="UP001054857">
    <property type="component" value="Unassembled WGS sequence"/>
</dbReference>
<dbReference type="GO" id="GO:0005840">
    <property type="term" value="C:ribosome"/>
    <property type="evidence" value="ECO:0007669"/>
    <property type="project" value="UniProtKB-KW"/>
</dbReference>
<sequence length="336" mass="37808">MASALLVGRQVPLGVRSQRHSTRASAFRSRPVPFTPIRRVVARAQGVDAAEETASLVEADEQIFDEDVSELLEADVIGELGAFASDADRDAVDDEDVADLEAAMQAAELLAMDVDMATAAGVSAELDEDEEEKQVAARFMEEQLSLKLASEDQAVTEADMDIVAAGVSAEELTEISLEDPVPVMASDRYDERPLSAEERELIQPVKLSKGELRNLLPADWDQINVDFFSNKKQENIRLPEFRLNVLWTEKNLIVAIDQVYSRGQVSPLTNYYLWPRQDAWEDLRVTLEERPWIAERDRIILLNRLTQLINFWQDEEVKHSLEEARAEFPDCYFAAA</sequence>
<dbReference type="Pfam" id="PF04839">
    <property type="entry name" value="PSRP-3_Ycf65"/>
    <property type="match status" value="1"/>
</dbReference>
<dbReference type="InterPro" id="IPR006924">
    <property type="entry name" value="Ribosomal_cS23-like"/>
</dbReference>
<evidence type="ECO:0000256" key="2">
    <source>
        <dbReference type="ARBA" id="ARBA00011458"/>
    </source>
</evidence>
<evidence type="ECO:0000256" key="5">
    <source>
        <dbReference type="ARBA" id="ARBA00035379"/>
    </source>
</evidence>
<dbReference type="PANTHER" id="PTHR35108:SF1">
    <property type="entry name" value="OS04G0461100 PROTEIN"/>
    <property type="match status" value="1"/>
</dbReference>